<organism evidence="1 2">
    <name type="scientific">Gigaspora rosea</name>
    <dbReference type="NCBI Taxonomy" id="44941"/>
    <lineage>
        <taxon>Eukaryota</taxon>
        <taxon>Fungi</taxon>
        <taxon>Fungi incertae sedis</taxon>
        <taxon>Mucoromycota</taxon>
        <taxon>Glomeromycotina</taxon>
        <taxon>Glomeromycetes</taxon>
        <taxon>Diversisporales</taxon>
        <taxon>Gigasporaceae</taxon>
        <taxon>Gigaspora</taxon>
    </lineage>
</organism>
<evidence type="ECO:0000313" key="2">
    <source>
        <dbReference type="Proteomes" id="UP000266673"/>
    </source>
</evidence>
<dbReference type="InterPro" id="IPR052945">
    <property type="entry name" value="Mitotic_Regulator"/>
</dbReference>
<dbReference type="InterPro" id="IPR011990">
    <property type="entry name" value="TPR-like_helical_dom_sf"/>
</dbReference>
<sequence length="155" mass="18201">MGNANGVFGVGLCYQYGFGVEKDDHKAFIYYQKSAEMGHFVGAYKLGNYYKYGIGIEKDEIKAFIYHRKSAEMGYIDGMSSVAECYRCGISVIRDLDKAKYWYQRSRENYLTLVKNEWINNLEIEDDLKKKFIESKYQLSWISFDEFKNIKMTDL</sequence>
<dbReference type="EMBL" id="QKWP01002812">
    <property type="protein sequence ID" value="RIB02116.1"/>
    <property type="molecule type" value="Genomic_DNA"/>
</dbReference>
<dbReference type="Proteomes" id="UP000266673">
    <property type="component" value="Unassembled WGS sequence"/>
</dbReference>
<dbReference type="SUPFAM" id="SSF81901">
    <property type="entry name" value="HCP-like"/>
    <property type="match status" value="1"/>
</dbReference>
<dbReference type="PANTHER" id="PTHR43628">
    <property type="entry name" value="ACTIVATOR OF C KINASE PROTEIN 1-RELATED"/>
    <property type="match status" value="1"/>
</dbReference>
<dbReference type="OrthoDB" id="272077at2759"/>
<dbReference type="InterPro" id="IPR006597">
    <property type="entry name" value="Sel1-like"/>
</dbReference>
<dbReference type="PANTHER" id="PTHR43628:SF1">
    <property type="entry name" value="CHITIN SYNTHASE REGULATORY FACTOR 2-RELATED"/>
    <property type="match status" value="1"/>
</dbReference>
<dbReference type="Gene3D" id="1.25.40.10">
    <property type="entry name" value="Tetratricopeptide repeat domain"/>
    <property type="match status" value="1"/>
</dbReference>
<protein>
    <submittedName>
        <fullName evidence="1">Uncharacterized protein</fullName>
    </submittedName>
</protein>
<gene>
    <name evidence="1" type="ORF">C2G38_914018</name>
</gene>
<dbReference type="AlphaFoldDB" id="A0A397U4Y7"/>
<accession>A0A397U4Y7</accession>
<dbReference type="Pfam" id="PF08238">
    <property type="entry name" value="Sel1"/>
    <property type="match status" value="3"/>
</dbReference>
<name>A0A397U4Y7_9GLOM</name>
<comment type="caution">
    <text evidence="1">The sequence shown here is derived from an EMBL/GenBank/DDBJ whole genome shotgun (WGS) entry which is preliminary data.</text>
</comment>
<evidence type="ECO:0000313" key="1">
    <source>
        <dbReference type="EMBL" id="RIB02116.1"/>
    </source>
</evidence>
<keyword evidence="2" id="KW-1185">Reference proteome</keyword>
<reference evidence="1 2" key="1">
    <citation type="submission" date="2018-06" db="EMBL/GenBank/DDBJ databases">
        <title>Comparative genomics reveals the genomic features of Rhizophagus irregularis, R. cerebriforme, R. diaphanum and Gigaspora rosea, and their symbiotic lifestyle signature.</title>
        <authorList>
            <person name="Morin E."/>
            <person name="San Clemente H."/>
            <person name="Chen E.C.H."/>
            <person name="De La Providencia I."/>
            <person name="Hainaut M."/>
            <person name="Kuo A."/>
            <person name="Kohler A."/>
            <person name="Murat C."/>
            <person name="Tang N."/>
            <person name="Roy S."/>
            <person name="Loubradou J."/>
            <person name="Henrissat B."/>
            <person name="Grigoriev I.V."/>
            <person name="Corradi N."/>
            <person name="Roux C."/>
            <person name="Martin F.M."/>
        </authorList>
    </citation>
    <scope>NUCLEOTIDE SEQUENCE [LARGE SCALE GENOMIC DNA]</scope>
    <source>
        <strain evidence="1 2">DAOM 194757</strain>
    </source>
</reference>
<dbReference type="SMART" id="SM00671">
    <property type="entry name" value="SEL1"/>
    <property type="match status" value="3"/>
</dbReference>
<proteinExistence type="predicted"/>
<dbReference type="STRING" id="44941.A0A397U4Y7"/>